<feature type="compositionally biased region" description="Low complexity" evidence="6">
    <location>
        <begin position="532"/>
        <end position="645"/>
    </location>
</feature>
<evidence type="ECO:0000256" key="2">
    <source>
        <dbReference type="ARBA" id="ARBA00022801"/>
    </source>
</evidence>
<accession>A0AAE0G187</accession>
<dbReference type="PANTHER" id="PTHR10887">
    <property type="entry name" value="DNA2/NAM7 HELICASE FAMILY"/>
    <property type="match status" value="1"/>
</dbReference>
<protein>
    <recommendedName>
        <fullName evidence="7">DNA2/NAM7 helicase-like C-terminal domain-containing protein</fullName>
    </recommendedName>
</protein>
<dbReference type="CDD" id="cd18808">
    <property type="entry name" value="SF1_C_Upf1"/>
    <property type="match status" value="1"/>
</dbReference>
<keyword evidence="1" id="KW-0547">Nucleotide-binding</keyword>
<dbReference type="GO" id="GO:0004386">
    <property type="term" value="F:helicase activity"/>
    <property type="evidence" value="ECO:0007669"/>
    <property type="project" value="UniProtKB-KW"/>
</dbReference>
<feature type="region of interest" description="Disordered" evidence="6">
    <location>
        <begin position="521"/>
        <end position="645"/>
    </location>
</feature>
<evidence type="ECO:0000256" key="4">
    <source>
        <dbReference type="ARBA" id="ARBA00022840"/>
    </source>
</evidence>
<evidence type="ECO:0000313" key="8">
    <source>
        <dbReference type="EMBL" id="KAK3269061.1"/>
    </source>
</evidence>
<dbReference type="FunFam" id="3.40.50.300:FF:000326">
    <property type="entry name" value="P-loop containing nucleoside triphosphate hydrolase"/>
    <property type="match status" value="1"/>
</dbReference>
<dbReference type="InterPro" id="IPR027417">
    <property type="entry name" value="P-loop_NTPase"/>
</dbReference>
<dbReference type="Gene3D" id="3.40.50.300">
    <property type="entry name" value="P-loop containing nucleotide triphosphate hydrolases"/>
    <property type="match status" value="1"/>
</dbReference>
<dbReference type="GO" id="GO:0016787">
    <property type="term" value="F:hydrolase activity"/>
    <property type="evidence" value="ECO:0007669"/>
    <property type="project" value="UniProtKB-KW"/>
</dbReference>
<dbReference type="SUPFAM" id="SSF52540">
    <property type="entry name" value="P-loop containing nucleoside triphosphate hydrolases"/>
    <property type="match status" value="1"/>
</dbReference>
<feature type="coiled-coil region" evidence="5">
    <location>
        <begin position="390"/>
        <end position="452"/>
    </location>
</feature>
<keyword evidence="5" id="KW-0175">Coiled coil</keyword>
<organism evidence="8 9">
    <name type="scientific">Cymbomonas tetramitiformis</name>
    <dbReference type="NCBI Taxonomy" id="36881"/>
    <lineage>
        <taxon>Eukaryota</taxon>
        <taxon>Viridiplantae</taxon>
        <taxon>Chlorophyta</taxon>
        <taxon>Pyramimonadophyceae</taxon>
        <taxon>Pyramimonadales</taxon>
        <taxon>Pyramimonadaceae</taxon>
        <taxon>Cymbomonas</taxon>
    </lineage>
</organism>
<dbReference type="GO" id="GO:0005694">
    <property type="term" value="C:chromosome"/>
    <property type="evidence" value="ECO:0007669"/>
    <property type="project" value="UniProtKB-ARBA"/>
</dbReference>
<feature type="compositionally biased region" description="Low complexity" evidence="6">
    <location>
        <begin position="663"/>
        <end position="695"/>
    </location>
</feature>
<comment type="caution">
    <text evidence="8">The sequence shown here is derived from an EMBL/GenBank/DDBJ whole genome shotgun (WGS) entry which is preliminary data.</text>
</comment>
<feature type="compositionally biased region" description="Low complexity" evidence="6">
    <location>
        <begin position="798"/>
        <end position="813"/>
    </location>
</feature>
<dbReference type="GO" id="GO:0005524">
    <property type="term" value="F:ATP binding"/>
    <property type="evidence" value="ECO:0007669"/>
    <property type="project" value="UniProtKB-KW"/>
</dbReference>
<evidence type="ECO:0000256" key="5">
    <source>
        <dbReference type="SAM" id="Coils"/>
    </source>
</evidence>
<feature type="non-terminal residue" evidence="8">
    <location>
        <position position="1"/>
    </location>
</feature>
<dbReference type="InterPro" id="IPR041679">
    <property type="entry name" value="DNA2/NAM7-like_C"/>
</dbReference>
<dbReference type="InterPro" id="IPR047187">
    <property type="entry name" value="SF1_C_Upf1"/>
</dbReference>
<evidence type="ECO:0000259" key="7">
    <source>
        <dbReference type="Pfam" id="PF13087"/>
    </source>
</evidence>
<evidence type="ECO:0000256" key="1">
    <source>
        <dbReference type="ARBA" id="ARBA00022741"/>
    </source>
</evidence>
<dbReference type="PANTHER" id="PTHR10887:SF495">
    <property type="entry name" value="HELICASE SENATAXIN ISOFORM X1-RELATED"/>
    <property type="match status" value="1"/>
</dbReference>
<feature type="compositionally biased region" description="Low complexity" evidence="6">
    <location>
        <begin position="765"/>
        <end position="790"/>
    </location>
</feature>
<proteinExistence type="predicted"/>
<sequence>RGLVESLFERLIRQGCPVTMLEVQYRMHPAIAEFPSRHFYASRLANGVSAEDRPAPRGFDWPRAEWPVCFICVGGSDRGGRSAETRSFGGSKLNVAEANAVCSVVRRALAAGDVSAKEVAVITPYAGQRREITRTLERAGVSGVSVDTVDAFQGMERELIVVSLVRANEKGSIGFLDDYRRMNVLLTRARRGLIVLGHAPTLERNDAWAAWLEWSRQQEVAVALEDFQQQRDGSSLLAKGKRKTEKESPTGLLPAEFVVQDAPAQRLQHSILLLTSDYEHMAKLPLTAEVSDFQRVVSEQVRALKGLQAALETLGREHLNQRRAFELEWSAMAGKHEQAVGQHTSQRQTLEWQARAQHEQVQRVFGEYVRLSGSGASGAGRPTGVQGDALQRVELQLRQLQAKASDGEMRQHLQQAHLRQREDMEAEQLEMKRRMEQLLQEQSAAMREMERRVDTDQGTMKKQLTELLGKQDAERLRREMQQEHYQRQLAERVRQQQAMQYEQYMRQLHEQQLLQQQQQQLQQLQNHHHHQQQNQQLLQQQQNQQQQKQPPHQQPQQQQQQQAPQPQQQQQQQAPQPQQQREQFQPQQQPQVTAQDYSQYYQQWQQQQPELSQQPPHQHQAQQQQPPWHSHQQQTQQQLHQQQVLEHQQAWDEYNQKMREWEQAQGISQQQPPQQQHETTTLLQQQQQPPKAQEAVLPLPPPPQASGEEYHQYYQHQQQTQQAAAPEPAPAAQAQSTALDYSQYLQQEPHAAALSAYEQYHQYHQQQQQLHEQQLQQLQQPPQVQEQQPQAQPVNAPYDYSQYYQQQQQPQQMQHNAYDYTQYLNLDQQPQHHH</sequence>
<feature type="domain" description="DNA2/NAM7 helicase-like C-terminal" evidence="7">
    <location>
        <begin position="5"/>
        <end position="199"/>
    </location>
</feature>
<evidence type="ECO:0000256" key="3">
    <source>
        <dbReference type="ARBA" id="ARBA00022806"/>
    </source>
</evidence>
<dbReference type="Proteomes" id="UP001190700">
    <property type="component" value="Unassembled WGS sequence"/>
</dbReference>
<feature type="compositionally biased region" description="Low complexity" evidence="6">
    <location>
        <begin position="712"/>
        <end position="735"/>
    </location>
</feature>
<keyword evidence="3" id="KW-0347">Helicase</keyword>
<keyword evidence="2" id="KW-0378">Hydrolase</keyword>
<evidence type="ECO:0000313" key="9">
    <source>
        <dbReference type="Proteomes" id="UP001190700"/>
    </source>
</evidence>
<dbReference type="AlphaFoldDB" id="A0AAE0G187"/>
<dbReference type="Pfam" id="PF13087">
    <property type="entry name" value="AAA_12"/>
    <property type="match status" value="1"/>
</dbReference>
<dbReference type="InterPro" id="IPR045055">
    <property type="entry name" value="DNA2/NAM7-like"/>
</dbReference>
<name>A0AAE0G187_9CHLO</name>
<feature type="region of interest" description="Disordered" evidence="6">
    <location>
        <begin position="765"/>
        <end position="813"/>
    </location>
</feature>
<evidence type="ECO:0000256" key="6">
    <source>
        <dbReference type="SAM" id="MobiDB-lite"/>
    </source>
</evidence>
<gene>
    <name evidence="8" type="ORF">CYMTET_22473</name>
</gene>
<keyword evidence="4" id="KW-0067">ATP-binding</keyword>
<reference evidence="8 9" key="1">
    <citation type="journal article" date="2015" name="Genome Biol. Evol.">
        <title>Comparative Genomics of a Bacterivorous Green Alga Reveals Evolutionary Causalities and Consequences of Phago-Mixotrophic Mode of Nutrition.</title>
        <authorList>
            <person name="Burns J.A."/>
            <person name="Paasch A."/>
            <person name="Narechania A."/>
            <person name="Kim E."/>
        </authorList>
    </citation>
    <scope>NUCLEOTIDE SEQUENCE [LARGE SCALE GENOMIC DNA]</scope>
    <source>
        <strain evidence="8 9">PLY_AMNH</strain>
    </source>
</reference>
<feature type="region of interest" description="Disordered" evidence="6">
    <location>
        <begin position="662"/>
        <end position="736"/>
    </location>
</feature>
<keyword evidence="9" id="KW-1185">Reference proteome</keyword>
<dbReference type="EMBL" id="LGRX02011318">
    <property type="protein sequence ID" value="KAK3269061.1"/>
    <property type="molecule type" value="Genomic_DNA"/>
</dbReference>